<dbReference type="EMBL" id="KZ678151">
    <property type="protein sequence ID" value="PSN60069.1"/>
    <property type="molecule type" value="Genomic_DNA"/>
</dbReference>
<keyword evidence="6" id="KW-1185">Reference proteome</keyword>
<evidence type="ECO:0000256" key="1">
    <source>
        <dbReference type="ARBA" id="ARBA00022679"/>
    </source>
</evidence>
<evidence type="ECO:0000313" key="5">
    <source>
        <dbReference type="EMBL" id="PSN60069.1"/>
    </source>
</evidence>
<dbReference type="STRING" id="1448308.A0A2T2N3W4"/>
<dbReference type="Pfam" id="PF01553">
    <property type="entry name" value="Acyltransferase"/>
    <property type="match status" value="1"/>
</dbReference>
<dbReference type="OrthoDB" id="202234at2759"/>
<evidence type="ECO:0000256" key="2">
    <source>
        <dbReference type="ARBA" id="ARBA00023315"/>
    </source>
</evidence>
<accession>A0A2T2N3W4</accession>
<protein>
    <submittedName>
        <fullName evidence="5">Acyltransferase-domain-containing protein</fullName>
    </submittedName>
</protein>
<reference evidence="5 6" key="1">
    <citation type="journal article" date="2018" name="Front. Microbiol.">
        <title>Genome-Wide Analysis of Corynespora cassiicola Leaf Fall Disease Putative Effectors.</title>
        <authorList>
            <person name="Lopez D."/>
            <person name="Ribeiro S."/>
            <person name="Label P."/>
            <person name="Fumanal B."/>
            <person name="Venisse J.S."/>
            <person name="Kohler A."/>
            <person name="de Oliveira R.R."/>
            <person name="Labutti K."/>
            <person name="Lipzen A."/>
            <person name="Lail K."/>
            <person name="Bauer D."/>
            <person name="Ohm R.A."/>
            <person name="Barry K.W."/>
            <person name="Spatafora J."/>
            <person name="Grigoriev I.V."/>
            <person name="Martin F.M."/>
            <person name="Pujade-Renaud V."/>
        </authorList>
    </citation>
    <scope>NUCLEOTIDE SEQUENCE [LARGE SCALE GENOMIC DNA]</scope>
    <source>
        <strain evidence="5 6">Philippines</strain>
    </source>
</reference>
<dbReference type="PANTHER" id="PTHR10434">
    <property type="entry name" value="1-ACYL-SN-GLYCEROL-3-PHOSPHATE ACYLTRANSFERASE"/>
    <property type="match status" value="1"/>
</dbReference>
<dbReference type="InterPro" id="IPR002123">
    <property type="entry name" value="Plipid/glycerol_acylTrfase"/>
</dbReference>
<gene>
    <name evidence="5" type="ORF">BS50DRAFT_218263</name>
</gene>
<feature type="transmembrane region" description="Helical" evidence="3">
    <location>
        <begin position="6"/>
        <end position="25"/>
    </location>
</feature>
<dbReference type="PANTHER" id="PTHR10434:SF11">
    <property type="entry name" value="1-ACYL-SN-GLYCEROL-3-PHOSPHATE ACYLTRANSFERASE"/>
    <property type="match status" value="1"/>
</dbReference>
<evidence type="ECO:0000259" key="4">
    <source>
        <dbReference type="SMART" id="SM00563"/>
    </source>
</evidence>
<proteinExistence type="predicted"/>
<keyword evidence="2 5" id="KW-0012">Acyltransferase</keyword>
<dbReference type="GO" id="GO:0005783">
    <property type="term" value="C:endoplasmic reticulum"/>
    <property type="evidence" value="ECO:0007669"/>
    <property type="project" value="TreeGrafter"/>
</dbReference>
<organism evidence="5 6">
    <name type="scientific">Corynespora cassiicola Philippines</name>
    <dbReference type="NCBI Taxonomy" id="1448308"/>
    <lineage>
        <taxon>Eukaryota</taxon>
        <taxon>Fungi</taxon>
        <taxon>Dikarya</taxon>
        <taxon>Ascomycota</taxon>
        <taxon>Pezizomycotina</taxon>
        <taxon>Dothideomycetes</taxon>
        <taxon>Pleosporomycetidae</taxon>
        <taxon>Pleosporales</taxon>
        <taxon>Corynesporascaceae</taxon>
        <taxon>Corynespora</taxon>
    </lineage>
</organism>
<keyword evidence="3" id="KW-0812">Transmembrane</keyword>
<feature type="domain" description="Phospholipid/glycerol acyltransferase" evidence="4">
    <location>
        <begin position="113"/>
        <end position="249"/>
    </location>
</feature>
<dbReference type="GO" id="GO:0006654">
    <property type="term" value="P:phosphatidic acid biosynthetic process"/>
    <property type="evidence" value="ECO:0007669"/>
    <property type="project" value="TreeGrafter"/>
</dbReference>
<keyword evidence="3" id="KW-1133">Transmembrane helix</keyword>
<dbReference type="SUPFAM" id="SSF69593">
    <property type="entry name" value="Glycerol-3-phosphate (1)-acyltransferase"/>
    <property type="match status" value="1"/>
</dbReference>
<feature type="transmembrane region" description="Helical" evidence="3">
    <location>
        <begin position="32"/>
        <end position="55"/>
    </location>
</feature>
<dbReference type="GO" id="GO:0003841">
    <property type="term" value="F:1-acylglycerol-3-phosphate O-acyltransferase activity"/>
    <property type="evidence" value="ECO:0007669"/>
    <property type="project" value="TreeGrafter"/>
</dbReference>
<name>A0A2T2N3W4_CORCC</name>
<keyword evidence="1 5" id="KW-0808">Transferase</keyword>
<evidence type="ECO:0000256" key="3">
    <source>
        <dbReference type="SAM" id="Phobius"/>
    </source>
</evidence>
<sequence length="330" mass="35734">MSWLLYAMAGPPLIILFLRGLSAVLPRKLGDTLAFAAFSLTSVIMLCVCASYGVVASIALRVVGYGGLSQWTVARAFKWTMWLSTGVTFRVNDSGRIEGGRRGGEEALLTRPAVFVGNHQTELDVLMLGCIFPKYTSVTAKKSLKFVPFLGWFSACSSPLPNRAPKLTLPFPVALSKTVFIDRANRATARAAFDSAAQTMRTERQSVFIFPEGTRSYTDKPELLPFKKGAFHLAVQAQVPIVPLVSANYAHVLDVKNRRFTPGVIDVSVLPAIPTKGLTAADVDGLVQRTQDAMLAELVRLSHVTGTGNGVPLPRASGVEKEGAELRKRI</sequence>
<dbReference type="CDD" id="cd07989">
    <property type="entry name" value="LPLAT_AGPAT-like"/>
    <property type="match status" value="1"/>
</dbReference>
<dbReference type="SMART" id="SM00563">
    <property type="entry name" value="PlsC"/>
    <property type="match status" value="1"/>
</dbReference>
<dbReference type="Proteomes" id="UP000240883">
    <property type="component" value="Unassembled WGS sequence"/>
</dbReference>
<evidence type="ECO:0000313" key="6">
    <source>
        <dbReference type="Proteomes" id="UP000240883"/>
    </source>
</evidence>
<dbReference type="AlphaFoldDB" id="A0A2T2N3W4"/>
<keyword evidence="3" id="KW-0472">Membrane</keyword>